<gene>
    <name evidence="1" type="ORF">J5U18_12220</name>
</gene>
<organism evidence="1 2">
    <name type="scientific">Rhinopithecimicrobium faecis</name>
    <dbReference type="NCBI Taxonomy" id="2820698"/>
    <lineage>
        <taxon>Bacteria</taxon>
        <taxon>Pseudomonadati</taxon>
        <taxon>Bacteroidota</taxon>
        <taxon>Sphingobacteriia</taxon>
        <taxon>Sphingobacteriales</taxon>
        <taxon>Sphingobacteriaceae</taxon>
        <taxon>Rhinopithecimicrobium</taxon>
    </lineage>
</organism>
<protein>
    <submittedName>
        <fullName evidence="1">Uncharacterized protein</fullName>
    </submittedName>
</protein>
<dbReference type="Proteomes" id="UP000679691">
    <property type="component" value="Unassembled WGS sequence"/>
</dbReference>
<evidence type="ECO:0000313" key="1">
    <source>
        <dbReference type="EMBL" id="MBP3944306.1"/>
    </source>
</evidence>
<dbReference type="RefSeq" id="WP_353547812.1">
    <property type="nucleotide sequence ID" value="NZ_JAGKSB010000016.1"/>
</dbReference>
<sequence>MNSIIKIYCFFFLLVLVGCQKDPLANKGDASSKVKIKVLGMQDFTSGNGTNNTIKKASLNAKKPNAGKFMVASVEKDASINNKIAQNSRIEMTPQANIRVVIVRQKDSLVMSNSLIKVGATVESFLDVTLSSGDVYDVYSFTYNNTTDPLDDPVNQGFDDYLATEVYTHETKKVIAEFITVESLLNKPLMTAHDVIDGSDFTEDGIEVDLLFNQTTARFKFGLLLESGTYGSRYKEPWLTYSQDPSGNYSEELTGKLPKNHAHPFIHISPQGRENIKVHFGKISPYEAEGRDFLDQADAGLYVGIYDFREMDYFEIKTYEKFDISINSFIYNMNPEATTLYGPDSSPLGGRGFAYSFDDRILQSINIPGETPYGEHIRNFQNTLVTNDYFYIPTKKNVNKNFIRMDVDFNDLPINAEVLDGYKEYLEPYPLIRHRYINYTAEHSNFLPGSSFIFMGRYDETVE</sequence>
<evidence type="ECO:0000313" key="2">
    <source>
        <dbReference type="Proteomes" id="UP000679691"/>
    </source>
</evidence>
<comment type="caution">
    <text evidence="1">The sequence shown here is derived from an EMBL/GenBank/DDBJ whole genome shotgun (WGS) entry which is preliminary data.</text>
</comment>
<accession>A0A8T4HDW8</accession>
<dbReference type="PROSITE" id="PS51257">
    <property type="entry name" value="PROKAR_LIPOPROTEIN"/>
    <property type="match status" value="1"/>
</dbReference>
<dbReference type="AlphaFoldDB" id="A0A8T4HDW8"/>
<keyword evidence="2" id="KW-1185">Reference proteome</keyword>
<reference evidence="1" key="1">
    <citation type="submission" date="2021-03" db="EMBL/GenBank/DDBJ databases">
        <authorList>
            <person name="Lu T."/>
            <person name="Wang Q."/>
            <person name="Han X."/>
        </authorList>
    </citation>
    <scope>NUCLEOTIDE SEQUENCE</scope>
    <source>
        <strain evidence="1">WQ 2009</strain>
    </source>
</reference>
<dbReference type="EMBL" id="JAGKSB010000016">
    <property type="protein sequence ID" value="MBP3944306.1"/>
    <property type="molecule type" value="Genomic_DNA"/>
</dbReference>
<name>A0A8T4HDW8_9SPHI</name>
<proteinExistence type="predicted"/>